<gene>
    <name evidence="1" type="ORF">JX360_08135</name>
</gene>
<dbReference type="EMBL" id="JAFIRA010000017">
    <property type="protein sequence ID" value="MCJ2542872.1"/>
    <property type="molecule type" value="Genomic_DNA"/>
</dbReference>
<accession>A0ABT0CAR7</accession>
<evidence type="ECO:0000313" key="2">
    <source>
        <dbReference type="Proteomes" id="UP000830835"/>
    </source>
</evidence>
<dbReference type="RefSeq" id="WP_244350155.1">
    <property type="nucleotide sequence ID" value="NZ_JAFIRA010000017.1"/>
</dbReference>
<comment type="caution">
    <text evidence="1">The sequence shown here is derived from an EMBL/GenBank/DDBJ whole genome shotgun (WGS) entry which is preliminary data.</text>
</comment>
<protein>
    <submittedName>
        <fullName evidence="1">Uncharacterized protein</fullName>
    </submittedName>
</protein>
<sequence>MEFSQLQELVDRALEDKKLTRLEMDQIVTAIRADGKVSPEEAQLLDSIRQMVLRREIQVVETAD</sequence>
<keyword evidence="2" id="KW-1185">Reference proteome</keyword>
<organism evidence="1 2">
    <name type="scientific">Thermostichus vulcanus str. 'Rupite'</name>
    <dbReference type="NCBI Taxonomy" id="2813851"/>
    <lineage>
        <taxon>Bacteria</taxon>
        <taxon>Bacillati</taxon>
        <taxon>Cyanobacteriota</taxon>
        <taxon>Cyanophyceae</taxon>
        <taxon>Thermostichales</taxon>
        <taxon>Thermostichaceae</taxon>
        <taxon>Thermostichus</taxon>
    </lineage>
</organism>
<proteinExistence type="predicted"/>
<reference evidence="1" key="1">
    <citation type="submission" date="2021-02" db="EMBL/GenBank/DDBJ databases">
        <title>The CRISPR/cas machinery reduction and long-range gene transfer in the hot spring cyanobacterium Synechococcus.</title>
        <authorList>
            <person name="Dvorak P."/>
            <person name="Jahodarova E."/>
            <person name="Hasler P."/>
            <person name="Poulickova A."/>
        </authorList>
    </citation>
    <scope>NUCLEOTIDE SEQUENCE</scope>
    <source>
        <strain evidence="1">Rupite</strain>
    </source>
</reference>
<name>A0ABT0CAR7_THEVL</name>
<dbReference type="Proteomes" id="UP000830835">
    <property type="component" value="Unassembled WGS sequence"/>
</dbReference>
<evidence type="ECO:0000313" key="1">
    <source>
        <dbReference type="EMBL" id="MCJ2542872.1"/>
    </source>
</evidence>